<proteinExistence type="predicted"/>
<name>A0ABY9VY85_9ACTN</name>
<keyword evidence="1" id="KW-1133">Transmembrane helix</keyword>
<evidence type="ECO:0000313" key="3">
    <source>
        <dbReference type="Proteomes" id="UP001303236"/>
    </source>
</evidence>
<keyword evidence="1" id="KW-0472">Membrane</keyword>
<evidence type="ECO:0000256" key="1">
    <source>
        <dbReference type="SAM" id="Phobius"/>
    </source>
</evidence>
<accession>A0ABY9VY85</accession>
<dbReference type="EMBL" id="CP134500">
    <property type="protein sequence ID" value="WNF28568.1"/>
    <property type="molecule type" value="Genomic_DNA"/>
</dbReference>
<evidence type="ECO:0000313" key="2">
    <source>
        <dbReference type="EMBL" id="WNF28568.1"/>
    </source>
</evidence>
<keyword evidence="3" id="KW-1185">Reference proteome</keyword>
<keyword evidence="1" id="KW-0812">Transmembrane</keyword>
<evidence type="ECO:0008006" key="4">
    <source>
        <dbReference type="Google" id="ProtNLM"/>
    </source>
</evidence>
<feature type="transmembrane region" description="Helical" evidence="1">
    <location>
        <begin position="32"/>
        <end position="50"/>
    </location>
</feature>
<reference evidence="2 3" key="1">
    <citation type="submission" date="2023-09" db="EMBL/GenBank/DDBJ databases">
        <title>Genome completion map analysis of the actinomycetes C11-1.</title>
        <authorList>
            <person name="Qin P."/>
            <person name="Guan P."/>
        </authorList>
    </citation>
    <scope>NUCLEOTIDE SEQUENCE [LARGE SCALE GENOMIC DNA]</scope>
    <source>
        <strain evidence="2 3">C11-1</strain>
    </source>
</reference>
<dbReference type="Proteomes" id="UP001303236">
    <property type="component" value="Chromosome"/>
</dbReference>
<gene>
    <name evidence="2" type="ORF">RI138_17970</name>
</gene>
<sequence length="69" mass="7294">MAKKQAFVDTPGYVGVLTASGLWTAASSGSPVYIRLMAAATGAYAVWLLVGHLVKRRRERLSDAAVTDA</sequence>
<protein>
    <recommendedName>
        <fullName evidence="4">Integral membrane protein</fullName>
    </recommendedName>
</protein>
<organism evidence="2 3">
    <name type="scientific">Streptomyces durocortorensis</name>
    <dbReference type="NCBI Taxonomy" id="2811104"/>
    <lineage>
        <taxon>Bacteria</taxon>
        <taxon>Bacillati</taxon>
        <taxon>Actinomycetota</taxon>
        <taxon>Actinomycetes</taxon>
        <taxon>Kitasatosporales</taxon>
        <taxon>Streptomycetaceae</taxon>
        <taxon>Streptomyces</taxon>
    </lineage>
</organism>